<evidence type="ECO:0000259" key="2">
    <source>
        <dbReference type="Pfam" id="PF00487"/>
    </source>
</evidence>
<evidence type="ECO:0000313" key="3">
    <source>
        <dbReference type="EMBL" id="OCW57223.1"/>
    </source>
</evidence>
<dbReference type="GO" id="GO:0046513">
    <property type="term" value="P:ceramide biosynthetic process"/>
    <property type="evidence" value="ECO:0007669"/>
    <property type="project" value="TreeGrafter"/>
</dbReference>
<gene>
    <name evidence="3" type="ORF">AWJ14_11585</name>
</gene>
<dbReference type="AlphaFoldDB" id="A0A1C1YUL8"/>
<keyword evidence="1" id="KW-0812">Transmembrane</keyword>
<dbReference type="GO" id="GO:0042284">
    <property type="term" value="F:sphingolipid delta-4 desaturase activity"/>
    <property type="evidence" value="ECO:0007669"/>
    <property type="project" value="TreeGrafter"/>
</dbReference>
<keyword evidence="1" id="KW-0472">Membrane</keyword>
<feature type="domain" description="Fatty acid desaturase" evidence="2">
    <location>
        <begin position="50"/>
        <end position="275"/>
    </location>
</feature>
<dbReference type="PANTHER" id="PTHR12879">
    <property type="entry name" value="SPHINGOLIPID DELTA 4 DESATURASE/C-4 HYDROXYLASE PROTEIN DES2"/>
    <property type="match status" value="1"/>
</dbReference>
<feature type="transmembrane region" description="Helical" evidence="1">
    <location>
        <begin position="27"/>
        <end position="46"/>
    </location>
</feature>
<dbReference type="RefSeq" id="WP_066179712.1">
    <property type="nucleotide sequence ID" value="NZ_LQZT01000021.1"/>
</dbReference>
<name>A0A1C1YUL8_9HYPH</name>
<feature type="transmembrane region" description="Helical" evidence="1">
    <location>
        <begin position="53"/>
        <end position="70"/>
    </location>
</feature>
<dbReference type="STRING" id="1480615.AWJ14_11585"/>
<reference evidence="3 4" key="1">
    <citation type="submission" date="2015-12" db="EMBL/GenBank/DDBJ databases">
        <authorList>
            <person name="Shamseldin A."/>
            <person name="Moawad H."/>
            <person name="Abd El-Rahim W.M."/>
            <person name="Sadowsky M.J."/>
        </authorList>
    </citation>
    <scope>NUCLEOTIDE SEQUENCE [LARGE SCALE GENOMIC DNA]</scope>
    <source>
        <strain evidence="3 4">JC234</strain>
    </source>
</reference>
<evidence type="ECO:0000256" key="1">
    <source>
        <dbReference type="SAM" id="Phobius"/>
    </source>
</evidence>
<dbReference type="Proteomes" id="UP000094795">
    <property type="component" value="Unassembled WGS sequence"/>
</dbReference>
<organism evidence="3 4">
    <name type="scientific">Hoeflea olei</name>
    <dbReference type="NCBI Taxonomy" id="1480615"/>
    <lineage>
        <taxon>Bacteria</taxon>
        <taxon>Pseudomonadati</taxon>
        <taxon>Pseudomonadota</taxon>
        <taxon>Alphaproteobacteria</taxon>
        <taxon>Hyphomicrobiales</taxon>
        <taxon>Rhizobiaceae</taxon>
        <taxon>Hoeflea</taxon>
    </lineage>
</organism>
<keyword evidence="1" id="KW-1133">Transmembrane helix</keyword>
<dbReference type="EMBL" id="LQZT01000021">
    <property type="protein sequence ID" value="OCW57223.1"/>
    <property type="molecule type" value="Genomic_DNA"/>
</dbReference>
<protein>
    <submittedName>
        <fullName evidence="3">Fatty acid desaturase</fullName>
    </submittedName>
</protein>
<dbReference type="OrthoDB" id="9792534at2"/>
<dbReference type="GO" id="GO:0016020">
    <property type="term" value="C:membrane"/>
    <property type="evidence" value="ECO:0007669"/>
    <property type="project" value="GOC"/>
</dbReference>
<proteinExistence type="predicted"/>
<feature type="transmembrane region" description="Helical" evidence="1">
    <location>
        <begin position="179"/>
        <end position="202"/>
    </location>
</feature>
<dbReference type="PANTHER" id="PTHR12879:SF8">
    <property type="entry name" value="SPHINGOLIPID DELTA(4)-DESATURASE DES1"/>
    <property type="match status" value="1"/>
</dbReference>
<keyword evidence="4" id="KW-1185">Reference proteome</keyword>
<comment type="caution">
    <text evidence="3">The sequence shown here is derived from an EMBL/GenBank/DDBJ whole genome shotgun (WGS) entry which is preliminary data.</text>
</comment>
<accession>A0A1C1YUL8</accession>
<sequence length="298" mass="33473">MDHKAFIASLSPDQARALTETSDARGLVQLASHLGAIALLGGLIAARVPSWPLLMLPQGILIVFLFTALHEASHETPFRTRWLSTWTARVSGFLILLPPRWFRYFHFAHHRFTQVPGKDPELAAPKPETWRQYFLHVSGLPVWLSHLRTLARNAAGRCTDDFVPAARRAAVAAEARGMLVLYLALAAASLAAGSAVLLYAWIVPMLLGQPFLRLYLLAEHGRCPQVANMLENSRTTFTNALVRRLAWNMPYHAEHHSYPAVPFHRLPEMHRLAARHLKVTETGYARFHAKHAPRFQAD</sequence>
<evidence type="ECO:0000313" key="4">
    <source>
        <dbReference type="Proteomes" id="UP000094795"/>
    </source>
</evidence>
<dbReference type="InterPro" id="IPR005804">
    <property type="entry name" value="FA_desaturase_dom"/>
</dbReference>
<dbReference type="Pfam" id="PF00487">
    <property type="entry name" value="FA_desaturase"/>
    <property type="match status" value="1"/>
</dbReference>